<organism evidence="1 2">
    <name type="scientific">Eretmocerus hayati</name>
    <dbReference type="NCBI Taxonomy" id="131215"/>
    <lineage>
        <taxon>Eukaryota</taxon>
        <taxon>Metazoa</taxon>
        <taxon>Ecdysozoa</taxon>
        <taxon>Arthropoda</taxon>
        <taxon>Hexapoda</taxon>
        <taxon>Insecta</taxon>
        <taxon>Pterygota</taxon>
        <taxon>Neoptera</taxon>
        <taxon>Endopterygota</taxon>
        <taxon>Hymenoptera</taxon>
        <taxon>Apocrita</taxon>
        <taxon>Proctotrupomorpha</taxon>
        <taxon>Chalcidoidea</taxon>
        <taxon>Aphelinidae</taxon>
        <taxon>Aphelininae</taxon>
        <taxon>Eretmocerus</taxon>
    </lineage>
</organism>
<sequence>MTTPIYWLCRDFSQMKYQLCIGAKTDVRTLPEAHRPFAKILDYSEKAYVLQSRHFRMFIFVTRYVAAITSSSMQYYKPPRKDSKLADLANCIDTYMQKKRVAENLNSAEAISPDISHCWEEIYVSM</sequence>
<dbReference type="EMBL" id="CM056742">
    <property type="protein sequence ID" value="KAJ8679340.1"/>
    <property type="molecule type" value="Genomic_DNA"/>
</dbReference>
<reference evidence="1" key="1">
    <citation type="submission" date="2023-04" db="EMBL/GenBank/DDBJ databases">
        <title>A chromosome-level genome assembly of the parasitoid wasp Eretmocerus hayati.</title>
        <authorList>
            <person name="Zhong Y."/>
            <person name="Liu S."/>
            <person name="Liu Y."/>
        </authorList>
    </citation>
    <scope>NUCLEOTIDE SEQUENCE</scope>
    <source>
        <strain evidence="1">ZJU_SS_LIU_2023</strain>
    </source>
</reference>
<proteinExistence type="predicted"/>
<protein>
    <submittedName>
        <fullName evidence="1">Uncharacterized protein</fullName>
    </submittedName>
</protein>
<gene>
    <name evidence="1" type="ORF">QAD02_015127</name>
</gene>
<evidence type="ECO:0000313" key="1">
    <source>
        <dbReference type="EMBL" id="KAJ8679340.1"/>
    </source>
</evidence>
<comment type="caution">
    <text evidence="1">The sequence shown here is derived from an EMBL/GenBank/DDBJ whole genome shotgun (WGS) entry which is preliminary data.</text>
</comment>
<name>A0ACC2P7F2_9HYME</name>
<dbReference type="Proteomes" id="UP001239111">
    <property type="component" value="Chromosome 2"/>
</dbReference>
<evidence type="ECO:0000313" key="2">
    <source>
        <dbReference type="Proteomes" id="UP001239111"/>
    </source>
</evidence>
<keyword evidence="2" id="KW-1185">Reference proteome</keyword>
<accession>A0ACC2P7F2</accession>